<keyword evidence="1" id="KW-0812">Transmembrane</keyword>
<dbReference type="EMBL" id="BLAD01000079">
    <property type="protein sequence ID" value="GES04268.1"/>
    <property type="molecule type" value="Genomic_DNA"/>
</dbReference>
<dbReference type="Proteomes" id="UP000334990">
    <property type="component" value="Unassembled WGS sequence"/>
</dbReference>
<dbReference type="AlphaFoldDB" id="A0A5M3WCV8"/>
<reference evidence="2 3" key="1">
    <citation type="submission" date="2019-10" db="EMBL/GenBank/DDBJ databases">
        <title>Whole genome shotgun sequence of Acrocarpospora corrugata NBRC 13972.</title>
        <authorList>
            <person name="Ichikawa N."/>
            <person name="Kimura A."/>
            <person name="Kitahashi Y."/>
            <person name="Komaki H."/>
            <person name="Oguchi A."/>
        </authorList>
    </citation>
    <scope>NUCLEOTIDE SEQUENCE [LARGE SCALE GENOMIC DNA]</scope>
    <source>
        <strain evidence="2 3">NBRC 13972</strain>
    </source>
</reference>
<dbReference type="RefSeq" id="WP_155340375.1">
    <property type="nucleotide sequence ID" value="NZ_BAAABN010000020.1"/>
</dbReference>
<keyword evidence="1" id="KW-1133">Transmembrane helix</keyword>
<gene>
    <name evidence="2" type="ORF">Acor_63360</name>
</gene>
<feature type="transmembrane region" description="Helical" evidence="1">
    <location>
        <begin position="12"/>
        <end position="30"/>
    </location>
</feature>
<proteinExistence type="predicted"/>
<dbReference type="OrthoDB" id="3539498at2"/>
<feature type="transmembrane region" description="Helical" evidence="1">
    <location>
        <begin position="64"/>
        <end position="88"/>
    </location>
</feature>
<feature type="transmembrane region" description="Helical" evidence="1">
    <location>
        <begin position="36"/>
        <end position="57"/>
    </location>
</feature>
<evidence type="ECO:0000313" key="3">
    <source>
        <dbReference type="Proteomes" id="UP000334990"/>
    </source>
</evidence>
<keyword evidence="3" id="KW-1185">Reference proteome</keyword>
<organism evidence="2 3">
    <name type="scientific">Acrocarpospora corrugata</name>
    <dbReference type="NCBI Taxonomy" id="35763"/>
    <lineage>
        <taxon>Bacteria</taxon>
        <taxon>Bacillati</taxon>
        <taxon>Actinomycetota</taxon>
        <taxon>Actinomycetes</taxon>
        <taxon>Streptosporangiales</taxon>
        <taxon>Streptosporangiaceae</taxon>
        <taxon>Acrocarpospora</taxon>
    </lineage>
</organism>
<evidence type="ECO:0000256" key="1">
    <source>
        <dbReference type="SAM" id="Phobius"/>
    </source>
</evidence>
<name>A0A5M3WCV8_9ACTN</name>
<sequence>MPTKSSSAARIASWLGLIAQLCTLPFYGASGLLAPLWAIVALLLAWLALLAVSVWAVRESSFWGLLVPFLSIGLWFAAISAGEAFLGWKA</sequence>
<protein>
    <submittedName>
        <fullName evidence="2">Uncharacterized protein</fullName>
    </submittedName>
</protein>
<comment type="caution">
    <text evidence="2">The sequence shown here is derived from an EMBL/GenBank/DDBJ whole genome shotgun (WGS) entry which is preliminary data.</text>
</comment>
<evidence type="ECO:0000313" key="2">
    <source>
        <dbReference type="EMBL" id="GES04268.1"/>
    </source>
</evidence>
<keyword evidence="1" id="KW-0472">Membrane</keyword>
<accession>A0A5M3WCV8</accession>